<organism evidence="2 3">
    <name type="scientific">Enhydrobacter aerosaccus</name>
    <dbReference type="NCBI Taxonomy" id="225324"/>
    <lineage>
        <taxon>Bacteria</taxon>
        <taxon>Pseudomonadati</taxon>
        <taxon>Pseudomonadota</taxon>
        <taxon>Alphaproteobacteria</taxon>
        <taxon>Hyphomicrobiales</taxon>
        <taxon>Enhydrobacter</taxon>
    </lineage>
</organism>
<evidence type="ECO:0000313" key="3">
    <source>
        <dbReference type="Proteomes" id="UP000190092"/>
    </source>
</evidence>
<dbReference type="EMBL" id="FUWJ01000011">
    <property type="protein sequence ID" value="SKA34140.1"/>
    <property type="molecule type" value="Genomic_DNA"/>
</dbReference>
<dbReference type="AlphaFoldDB" id="A0A1T4T0W4"/>
<evidence type="ECO:0000256" key="1">
    <source>
        <dbReference type="ARBA" id="ARBA00022679"/>
    </source>
</evidence>
<dbReference type="PANTHER" id="PTHR48207">
    <property type="entry name" value="SUCCINATE--HYDROXYMETHYLGLUTARATE COA-TRANSFERASE"/>
    <property type="match status" value="1"/>
</dbReference>
<dbReference type="OrthoDB" id="5720311at2"/>
<reference evidence="3" key="1">
    <citation type="submission" date="2017-02" db="EMBL/GenBank/DDBJ databases">
        <authorList>
            <person name="Varghese N."/>
            <person name="Submissions S."/>
        </authorList>
    </citation>
    <scope>NUCLEOTIDE SEQUENCE [LARGE SCALE GENOMIC DNA]</scope>
    <source>
        <strain evidence="3">ATCC 27094</strain>
    </source>
</reference>
<gene>
    <name evidence="2" type="ORF">SAMN02745126_05484</name>
</gene>
<dbReference type="InterPro" id="IPR050483">
    <property type="entry name" value="CoA-transferase_III_domain"/>
</dbReference>
<sequence>MSVRAPLAGMRVVDFTSMIAGPYCARLLADCGAEVLKIEEPHGDHMRSRPPLRDGHSAYFGHLNAGKKSLVLDLKSDTGRKAALELVKGSDVVLENFRPGVMRRLGLDYAALAGIKRDLVYCSISGFGQTGPRAQQPAYAPVIHAASGFDHTQFTYQDGQDRPAKTGIFVADVLAAVYAFGAIQTALIGRLRHGHGQFIDVALMDSMLNLLVFECQEAQFPSDTRRPLYVPMRARDGFVIVAPVNQRNFEQLADAVGHSEWKSDPRFATVSARTAHWDALMAAIEEWTAPRPARSCEETLMAAGVPCSRYLTVAEALADPQLAARGALARVRDGAGEFLVPNPPFRFADGSVGVGSTVPELGAHDTITSITKREEQHEETGRPAVP</sequence>
<accession>A0A1T4T0W4</accession>
<keyword evidence="1 2" id="KW-0808">Transferase</keyword>
<dbReference type="SUPFAM" id="SSF89796">
    <property type="entry name" value="CoA-transferase family III (CaiB/BaiF)"/>
    <property type="match status" value="1"/>
</dbReference>
<evidence type="ECO:0000313" key="2">
    <source>
        <dbReference type="EMBL" id="SKA34140.1"/>
    </source>
</evidence>
<dbReference type="InterPro" id="IPR044855">
    <property type="entry name" value="CoA-Trfase_III_dom3_sf"/>
</dbReference>
<dbReference type="RefSeq" id="WP_085937210.1">
    <property type="nucleotide sequence ID" value="NZ_FUWJ01000011.1"/>
</dbReference>
<protein>
    <submittedName>
        <fullName evidence="2">Crotonobetainyl-CoA:carnitine CoA-transferase CaiB</fullName>
    </submittedName>
</protein>
<name>A0A1T4T0W4_9HYPH</name>
<dbReference type="InterPro" id="IPR023606">
    <property type="entry name" value="CoA-Trfase_III_dom_1_sf"/>
</dbReference>
<dbReference type="Gene3D" id="3.40.50.10540">
    <property type="entry name" value="Crotonobetainyl-coa:carnitine coa-transferase, domain 1"/>
    <property type="match status" value="1"/>
</dbReference>
<dbReference type="GO" id="GO:0008410">
    <property type="term" value="F:CoA-transferase activity"/>
    <property type="evidence" value="ECO:0007669"/>
    <property type="project" value="TreeGrafter"/>
</dbReference>
<dbReference type="Proteomes" id="UP000190092">
    <property type="component" value="Unassembled WGS sequence"/>
</dbReference>
<dbReference type="STRING" id="225324.SAMN02745126_05484"/>
<dbReference type="Gene3D" id="3.30.1540.10">
    <property type="entry name" value="formyl-coa transferase, domain 3"/>
    <property type="match status" value="1"/>
</dbReference>
<dbReference type="Pfam" id="PF02515">
    <property type="entry name" value="CoA_transf_3"/>
    <property type="match status" value="1"/>
</dbReference>
<dbReference type="PANTHER" id="PTHR48207:SF3">
    <property type="entry name" value="SUCCINATE--HYDROXYMETHYLGLUTARATE COA-TRANSFERASE"/>
    <property type="match status" value="1"/>
</dbReference>
<proteinExistence type="predicted"/>
<keyword evidence="3" id="KW-1185">Reference proteome</keyword>
<dbReference type="InterPro" id="IPR003673">
    <property type="entry name" value="CoA-Trfase_fam_III"/>
</dbReference>